<dbReference type="InterPro" id="IPR008967">
    <property type="entry name" value="p53-like_TF_DNA-bd_sf"/>
</dbReference>
<keyword evidence="14" id="KW-0175">Coiled coil</keyword>
<dbReference type="GO" id="GO:0003677">
    <property type="term" value="F:DNA binding"/>
    <property type="evidence" value="ECO:0007669"/>
    <property type="project" value="UniProtKB-KW"/>
</dbReference>
<feature type="region of interest" description="Disordered" evidence="15">
    <location>
        <begin position="653"/>
        <end position="676"/>
    </location>
</feature>
<dbReference type="Pfam" id="PF00017">
    <property type="entry name" value="SH2"/>
    <property type="match status" value="1"/>
</dbReference>
<dbReference type="SUPFAM" id="SSF48092">
    <property type="entry name" value="Transcription factor STAT-4 N-domain"/>
    <property type="match status" value="1"/>
</dbReference>
<dbReference type="OrthoDB" id="19300at2759"/>
<feature type="coiled-coil region" evidence="14">
    <location>
        <begin position="118"/>
        <end position="152"/>
    </location>
</feature>
<evidence type="ECO:0000256" key="5">
    <source>
        <dbReference type="ARBA" id="ARBA00022553"/>
    </source>
</evidence>
<proteinExistence type="inferred from homology"/>
<dbReference type="RefSeq" id="XP_019728372.1">
    <property type="nucleotide sequence ID" value="XM_019872813.1"/>
</dbReference>
<sequence length="676" mass="77111">MAQWQALLSLDSALQAQVIQLYERKFPRHIRHYLSVWIENQDWHSASVDDLKAKTSFNSLLNSLEEEWGRCVKDNNILQGPDLPGIKEYLLNHFGNDPKSLAAVLCECLEEEKKILQQKQLESRIGELKKMSQELSIEIESLERLHENLRSIHAAQDVEQQANFFGQTKQIVLRQIWNISKAAADVLERLTTVELPGWKRRQQLACLGSPVDTRLDHLQNCFTSLAEVLQQVKQHLTQLSDPNELRHGAGGPLAEINTFTQSLMTKLLSSALVVEKQPVMASMPSIQQPLVLKTKANFTVGLRFLVNLEKFRCLLKVKAVFDKDVAEKTKTNGFRHFDFTKEPSKVLDVNVTGDCLVAEFTDLVNQESKKRVRKSDESALTVTEELHVITFVTCFQHAGLDCHIQASTLPVVVISATGQLPSAWASVMWYNVSTSEPMNLSLFSDPPRLSWPELSQVLSWQFLSVGKRRLDDNQLSMLREKFVEDPDGFVHWNSFSKGGCQKNVNVWLWLSGILDLIKKHLADLWRDGLIMGFVSREKIKELLWEKKTGTFLLRFSETNQDGAISYSWVEHHNGETQVHSIEPYTKSDLEKSPLPDEIYDFTSRVHGNVTRNPLLYLYPDVDKDVAFGRYYYGSDKQTLPRVWGYLPRRPINVTDMPTPPPSPPHGQQVPLDAQHP</sequence>
<dbReference type="Gene3D" id="1.10.532.10">
    <property type="entry name" value="STAT transcription factor, N-terminal domain"/>
    <property type="match status" value="1"/>
</dbReference>
<dbReference type="InterPro" id="IPR012345">
    <property type="entry name" value="STAT_TF_DNA-bd_N"/>
</dbReference>
<dbReference type="SMART" id="SM00964">
    <property type="entry name" value="STAT_int"/>
    <property type="match status" value="1"/>
</dbReference>
<dbReference type="Pfam" id="PF02865">
    <property type="entry name" value="STAT_int"/>
    <property type="match status" value="1"/>
</dbReference>
<dbReference type="InterPro" id="IPR013799">
    <property type="entry name" value="STAT_TF_prot_interaction"/>
</dbReference>
<feature type="domain" description="SH2" evidence="16">
    <location>
        <begin position="525"/>
        <end position="634"/>
    </location>
</feature>
<organism evidence="17 18">
    <name type="scientific">Hippocampus comes</name>
    <name type="common">Tiger tail seahorse</name>
    <dbReference type="NCBI Taxonomy" id="109280"/>
    <lineage>
        <taxon>Eukaryota</taxon>
        <taxon>Metazoa</taxon>
        <taxon>Chordata</taxon>
        <taxon>Craniata</taxon>
        <taxon>Vertebrata</taxon>
        <taxon>Euteleostomi</taxon>
        <taxon>Actinopterygii</taxon>
        <taxon>Neopterygii</taxon>
        <taxon>Teleostei</taxon>
        <taxon>Neoteleostei</taxon>
        <taxon>Acanthomorphata</taxon>
        <taxon>Syngnathiaria</taxon>
        <taxon>Syngnathiformes</taxon>
        <taxon>Syngnathoidei</taxon>
        <taxon>Syngnathidae</taxon>
        <taxon>Hippocampus</taxon>
    </lineage>
</organism>
<dbReference type="GeneID" id="109517578"/>
<dbReference type="STRING" id="109280.ENSHCOP00000007879"/>
<dbReference type="OMA" id="QECQKHA"/>
<evidence type="ECO:0000256" key="3">
    <source>
        <dbReference type="ARBA" id="ARBA00005586"/>
    </source>
</evidence>
<evidence type="ECO:0000256" key="7">
    <source>
        <dbReference type="ARBA" id="ARBA00023015"/>
    </source>
</evidence>
<dbReference type="GeneTree" id="ENSGT01050000244905"/>
<keyword evidence="10 13" id="KW-0804">Transcription</keyword>
<dbReference type="InterPro" id="IPR013801">
    <property type="entry name" value="STAT_TF_DNA-bd"/>
</dbReference>
<evidence type="ECO:0000256" key="14">
    <source>
        <dbReference type="SAM" id="Coils"/>
    </source>
</evidence>
<dbReference type="PANTHER" id="PTHR11801">
    <property type="entry name" value="SIGNAL TRANSDUCER AND ACTIVATOR OF TRANSCRIPTION"/>
    <property type="match status" value="1"/>
</dbReference>
<dbReference type="SUPFAM" id="SSF49417">
    <property type="entry name" value="p53-like transcription factors"/>
    <property type="match status" value="1"/>
</dbReference>
<keyword evidence="18" id="KW-1185">Reference proteome</keyword>
<evidence type="ECO:0000256" key="1">
    <source>
        <dbReference type="ARBA" id="ARBA00004123"/>
    </source>
</evidence>
<keyword evidence="9 13" id="KW-0010">Activator</keyword>
<dbReference type="InterPro" id="IPR000980">
    <property type="entry name" value="SH2"/>
</dbReference>
<dbReference type="SUPFAM" id="SSF55550">
    <property type="entry name" value="SH2 domain"/>
    <property type="match status" value="1"/>
</dbReference>
<dbReference type="Pfam" id="PF02864">
    <property type="entry name" value="STAT_bind"/>
    <property type="match status" value="1"/>
</dbReference>
<dbReference type="InterPro" id="IPR036535">
    <property type="entry name" value="STAT_N_sf"/>
</dbReference>
<evidence type="ECO:0000256" key="15">
    <source>
        <dbReference type="SAM" id="MobiDB-lite"/>
    </source>
</evidence>
<evidence type="ECO:0000313" key="18">
    <source>
        <dbReference type="Proteomes" id="UP000264820"/>
    </source>
</evidence>
<dbReference type="AlphaFoldDB" id="A0A3Q3DBL6"/>
<accession>A0A3Q3DBL6</accession>
<keyword evidence="6 12" id="KW-0727">SH2 domain</keyword>
<dbReference type="Gene3D" id="1.20.1050.20">
    <property type="entry name" value="STAT transcription factor, all-alpha domain"/>
    <property type="match status" value="1"/>
</dbReference>
<dbReference type="Gene3D" id="3.30.505.10">
    <property type="entry name" value="SH2 domain"/>
    <property type="match status" value="1"/>
</dbReference>
<dbReference type="GO" id="GO:0005634">
    <property type="term" value="C:nucleus"/>
    <property type="evidence" value="ECO:0007669"/>
    <property type="project" value="UniProtKB-SubCell"/>
</dbReference>
<dbReference type="KEGG" id="hcq:109517578"/>
<evidence type="ECO:0000256" key="13">
    <source>
        <dbReference type="RuleBase" id="RU046415"/>
    </source>
</evidence>
<reference evidence="17" key="2">
    <citation type="submission" date="2025-09" db="UniProtKB">
        <authorList>
            <consortium name="Ensembl"/>
        </authorList>
    </citation>
    <scope>IDENTIFICATION</scope>
</reference>
<dbReference type="InterPro" id="IPR036860">
    <property type="entry name" value="SH2_dom_sf"/>
</dbReference>
<dbReference type="Gene3D" id="1.10.238.10">
    <property type="entry name" value="EF-hand"/>
    <property type="match status" value="1"/>
</dbReference>
<reference evidence="17" key="1">
    <citation type="submission" date="2025-08" db="UniProtKB">
        <authorList>
            <consortium name="Ensembl"/>
        </authorList>
    </citation>
    <scope>IDENTIFICATION</scope>
</reference>
<keyword evidence="4 13" id="KW-0963">Cytoplasm</keyword>
<dbReference type="GO" id="GO:0005737">
    <property type="term" value="C:cytoplasm"/>
    <property type="evidence" value="ECO:0007669"/>
    <property type="project" value="UniProtKB-SubCell"/>
</dbReference>
<evidence type="ECO:0000256" key="11">
    <source>
        <dbReference type="ARBA" id="ARBA00023242"/>
    </source>
</evidence>
<evidence type="ECO:0000256" key="9">
    <source>
        <dbReference type="ARBA" id="ARBA00023159"/>
    </source>
</evidence>
<dbReference type="GO" id="GO:0003700">
    <property type="term" value="F:DNA-binding transcription factor activity"/>
    <property type="evidence" value="ECO:0007669"/>
    <property type="project" value="InterPro"/>
</dbReference>
<keyword evidence="11 13" id="KW-0539">Nucleus</keyword>
<dbReference type="SUPFAM" id="SSF47655">
    <property type="entry name" value="STAT"/>
    <property type="match status" value="1"/>
</dbReference>
<evidence type="ECO:0000256" key="8">
    <source>
        <dbReference type="ARBA" id="ARBA00023125"/>
    </source>
</evidence>
<dbReference type="InterPro" id="IPR015988">
    <property type="entry name" value="STAT_TF_CC"/>
</dbReference>
<dbReference type="InterPro" id="IPR001217">
    <property type="entry name" value="STAT"/>
</dbReference>
<evidence type="ECO:0000256" key="2">
    <source>
        <dbReference type="ARBA" id="ARBA00004496"/>
    </source>
</evidence>
<evidence type="ECO:0000256" key="10">
    <source>
        <dbReference type="ARBA" id="ARBA00023163"/>
    </source>
</evidence>
<dbReference type="Ensembl" id="ENSHCOT00000001249.1">
    <property type="protein sequence ID" value="ENSHCOP00000007879.1"/>
    <property type="gene ID" value="ENSHCOG00000009987.1"/>
</dbReference>
<evidence type="ECO:0000256" key="4">
    <source>
        <dbReference type="ARBA" id="ARBA00022490"/>
    </source>
</evidence>
<evidence type="ECO:0000313" key="17">
    <source>
        <dbReference type="Ensembl" id="ENSHCOP00000007879.1"/>
    </source>
</evidence>
<protein>
    <recommendedName>
        <fullName evidence="13">Signal transducer and activator of transcription</fullName>
    </recommendedName>
</protein>
<comment type="subcellular location">
    <subcellularLocation>
        <location evidence="2 13">Cytoplasm</location>
    </subcellularLocation>
    <subcellularLocation>
        <location evidence="1 13">Nucleus</location>
    </subcellularLocation>
</comment>
<dbReference type="InterPro" id="IPR048988">
    <property type="entry name" value="STAT_linker"/>
</dbReference>
<keyword evidence="8 13" id="KW-0238">DNA-binding</keyword>
<evidence type="ECO:0000256" key="6">
    <source>
        <dbReference type="ARBA" id="ARBA00022999"/>
    </source>
</evidence>
<dbReference type="FunFam" id="3.30.505.10:FF:000003">
    <property type="entry name" value="Signal transducer and activator of transcription"/>
    <property type="match status" value="1"/>
</dbReference>
<name>A0A3Q3DBL6_HIPCM</name>
<comment type="similarity">
    <text evidence="3 13">Belongs to the transcription factor STAT family.</text>
</comment>
<dbReference type="PROSITE" id="PS50001">
    <property type="entry name" value="SH2"/>
    <property type="match status" value="1"/>
</dbReference>
<dbReference type="Proteomes" id="UP000264820">
    <property type="component" value="Unplaced"/>
</dbReference>
<keyword evidence="7 13" id="KW-0805">Transcription regulation</keyword>
<dbReference type="Gene3D" id="2.60.40.630">
    <property type="entry name" value="STAT transcription factor, DNA-binding domain"/>
    <property type="match status" value="1"/>
</dbReference>
<evidence type="ECO:0000256" key="12">
    <source>
        <dbReference type="PROSITE-ProRule" id="PRU00191"/>
    </source>
</evidence>
<dbReference type="GO" id="GO:0007165">
    <property type="term" value="P:signal transduction"/>
    <property type="evidence" value="ECO:0007669"/>
    <property type="project" value="InterPro"/>
</dbReference>
<keyword evidence="5 13" id="KW-0597">Phosphoprotein</keyword>
<dbReference type="Pfam" id="PF21354">
    <property type="entry name" value="STAT_linker"/>
    <property type="match status" value="1"/>
</dbReference>
<evidence type="ECO:0000259" key="16">
    <source>
        <dbReference type="PROSITE" id="PS50001"/>
    </source>
</evidence>